<dbReference type="SUPFAM" id="SSF101960">
    <property type="entry name" value="Stabilizer of iron transporter SufD"/>
    <property type="match status" value="1"/>
</dbReference>
<dbReference type="PANTHER" id="PTHR43575">
    <property type="entry name" value="PROTEIN ABCI7, CHLOROPLASTIC"/>
    <property type="match status" value="1"/>
</dbReference>
<proteinExistence type="inferred from homology"/>
<dbReference type="InterPro" id="IPR055346">
    <property type="entry name" value="Fe-S_cluster_assembly_SufBD"/>
</dbReference>
<dbReference type="Pfam" id="PF01458">
    <property type="entry name" value="SUFBD_core"/>
    <property type="match status" value="1"/>
</dbReference>
<sequence length="434" mass="49016">MNNLEYIKERYSKLPDVSDLNGLGVIRQKAFDALNTMGIPTTRHEEWKYTRIGSFFNKEYKYQAGQSAVTAADLASVRLPGYEQANELVYINGRYVPELSVIRSKGLTVQPLQEAASNEYRDIVAKHLGHSSNYLKDGIMALNTAFVQDGMFVHVKKGQIIEHPIYIYNITDAREANVLSQPRTLVYVGENAQVKFVETFNTLGTQESFTNRVIEIVVEKDAITEYYKIQTDASHASQVATTHIQQIGKSYTHTVTVSLNYGLVRNNLNIVLDEQYCEAHLYGIYLQQGQSHIDNHTVVDHAKPHCESNELYKGMLDDQSTGVFNGKIFVRQDAQKTNAYQSNKNVLLAEGASVNTKPQLEIFADDVKCSHGCTIGRLDEESLFYLRSRGITESTARSLLLHGFAVDILEQIKIDPIREYVDKLISERLEFDLA</sequence>
<evidence type="ECO:0000256" key="1">
    <source>
        <dbReference type="ARBA" id="ARBA00043967"/>
    </source>
</evidence>
<dbReference type="Pfam" id="PF19295">
    <property type="entry name" value="SufBD_N"/>
    <property type="match status" value="1"/>
</dbReference>
<dbReference type="STRING" id="550983.A4R26_31000"/>
<dbReference type="InterPro" id="IPR000825">
    <property type="entry name" value="SUF_FeS_clus_asmbl_SufBD_core"/>
</dbReference>
<dbReference type="Proteomes" id="UP000192276">
    <property type="component" value="Unassembled WGS sequence"/>
</dbReference>
<dbReference type="NCBIfam" id="TIGR01981">
    <property type="entry name" value="sufD"/>
    <property type="match status" value="1"/>
</dbReference>
<feature type="domain" description="SUF system FeS cluster assembly SufBD N-terminal" evidence="3">
    <location>
        <begin position="23"/>
        <end position="167"/>
    </location>
</feature>
<evidence type="ECO:0000259" key="2">
    <source>
        <dbReference type="Pfam" id="PF01458"/>
    </source>
</evidence>
<evidence type="ECO:0000313" key="5">
    <source>
        <dbReference type="Proteomes" id="UP000192276"/>
    </source>
</evidence>
<accession>A0A1V9ESY8</accession>
<dbReference type="EMBL" id="LWBP01000229">
    <property type="protein sequence ID" value="OQP49277.1"/>
    <property type="molecule type" value="Genomic_DNA"/>
</dbReference>
<organism evidence="4 5">
    <name type="scientific">Niastella populi</name>
    <dbReference type="NCBI Taxonomy" id="550983"/>
    <lineage>
        <taxon>Bacteria</taxon>
        <taxon>Pseudomonadati</taxon>
        <taxon>Bacteroidota</taxon>
        <taxon>Chitinophagia</taxon>
        <taxon>Chitinophagales</taxon>
        <taxon>Chitinophagaceae</taxon>
        <taxon>Niastella</taxon>
    </lineage>
</organism>
<protein>
    <submittedName>
        <fullName evidence="4">Fe-S cluster assembly protein SufD</fullName>
    </submittedName>
</protein>
<keyword evidence="5" id="KW-1185">Reference proteome</keyword>
<dbReference type="InterPro" id="IPR045595">
    <property type="entry name" value="SufBD_N"/>
</dbReference>
<reference evidence="5" key="1">
    <citation type="submission" date="2016-04" db="EMBL/GenBank/DDBJ databases">
        <authorList>
            <person name="Chen L."/>
            <person name="Zhuang W."/>
            <person name="Wang G."/>
        </authorList>
    </citation>
    <scope>NUCLEOTIDE SEQUENCE [LARGE SCALE GENOMIC DNA]</scope>
    <source>
        <strain evidence="5">208</strain>
    </source>
</reference>
<dbReference type="AlphaFoldDB" id="A0A1V9ESY8"/>
<gene>
    <name evidence="4" type="ORF">A4R26_31000</name>
</gene>
<dbReference type="PANTHER" id="PTHR43575:SF1">
    <property type="entry name" value="PROTEIN ABCI7, CHLOROPLASTIC"/>
    <property type="match status" value="1"/>
</dbReference>
<comment type="caution">
    <text evidence="4">The sequence shown here is derived from an EMBL/GenBank/DDBJ whole genome shotgun (WGS) entry which is preliminary data.</text>
</comment>
<dbReference type="InterPro" id="IPR011542">
    <property type="entry name" value="SUF_FeS_clus_asmbl_SufD"/>
</dbReference>
<name>A0A1V9ESY8_9BACT</name>
<dbReference type="RefSeq" id="WP_081170203.1">
    <property type="nucleotide sequence ID" value="NZ_LWBP01000229.1"/>
</dbReference>
<evidence type="ECO:0000313" key="4">
    <source>
        <dbReference type="EMBL" id="OQP49277.1"/>
    </source>
</evidence>
<dbReference type="InterPro" id="IPR037284">
    <property type="entry name" value="SUF_FeS_clus_asmbl_SufBD_sf"/>
</dbReference>
<feature type="domain" description="SUF system FeS cluster assembly SufBD core" evidence="2">
    <location>
        <begin position="176"/>
        <end position="404"/>
    </location>
</feature>
<comment type="similarity">
    <text evidence="1">Belongs to the iron-sulfur cluster assembly SufBD family.</text>
</comment>
<dbReference type="OrthoDB" id="9768262at2"/>
<evidence type="ECO:0000259" key="3">
    <source>
        <dbReference type="Pfam" id="PF19295"/>
    </source>
</evidence>
<dbReference type="GO" id="GO:0016226">
    <property type="term" value="P:iron-sulfur cluster assembly"/>
    <property type="evidence" value="ECO:0007669"/>
    <property type="project" value="InterPro"/>
</dbReference>